<keyword evidence="2" id="KW-1185">Reference proteome</keyword>
<gene>
    <name evidence="1" type="ORF">Patl1_18888</name>
</gene>
<organism evidence="1 2">
    <name type="scientific">Pistacia atlantica</name>
    <dbReference type="NCBI Taxonomy" id="434234"/>
    <lineage>
        <taxon>Eukaryota</taxon>
        <taxon>Viridiplantae</taxon>
        <taxon>Streptophyta</taxon>
        <taxon>Embryophyta</taxon>
        <taxon>Tracheophyta</taxon>
        <taxon>Spermatophyta</taxon>
        <taxon>Magnoliopsida</taxon>
        <taxon>eudicotyledons</taxon>
        <taxon>Gunneridae</taxon>
        <taxon>Pentapetalae</taxon>
        <taxon>rosids</taxon>
        <taxon>malvids</taxon>
        <taxon>Sapindales</taxon>
        <taxon>Anacardiaceae</taxon>
        <taxon>Pistacia</taxon>
    </lineage>
</organism>
<protein>
    <submittedName>
        <fullName evidence="1">Uncharacterized protein</fullName>
    </submittedName>
</protein>
<evidence type="ECO:0000313" key="1">
    <source>
        <dbReference type="EMBL" id="KAJ0105005.1"/>
    </source>
</evidence>
<proteinExistence type="predicted"/>
<name>A0ACC1BYT3_9ROSI</name>
<dbReference type="EMBL" id="CM047898">
    <property type="protein sequence ID" value="KAJ0105005.1"/>
    <property type="molecule type" value="Genomic_DNA"/>
</dbReference>
<reference evidence="2" key="1">
    <citation type="journal article" date="2023" name="G3 (Bethesda)">
        <title>Genome assembly and association tests identify interacting loci associated with vigor, precocity, and sex in interspecific pistachio rootstocks.</title>
        <authorList>
            <person name="Palmer W."/>
            <person name="Jacygrad E."/>
            <person name="Sagayaradj S."/>
            <person name="Cavanaugh K."/>
            <person name="Han R."/>
            <person name="Bertier L."/>
            <person name="Beede B."/>
            <person name="Kafkas S."/>
            <person name="Golino D."/>
            <person name="Preece J."/>
            <person name="Michelmore R."/>
        </authorList>
    </citation>
    <scope>NUCLEOTIDE SEQUENCE [LARGE SCALE GENOMIC DNA]</scope>
</reference>
<sequence>MMGFKRMLSTTNLPSVLIAGSGRRKGREVCEEGNNSKEVEEMKIDPIEEESKLKFDFAKPNHDDGADNACKPPKPGVPKVEKTGTLSILVLPINMS</sequence>
<evidence type="ECO:0000313" key="2">
    <source>
        <dbReference type="Proteomes" id="UP001164250"/>
    </source>
</evidence>
<accession>A0ACC1BYT3</accession>
<dbReference type="Proteomes" id="UP001164250">
    <property type="component" value="Chromosome 2"/>
</dbReference>
<comment type="caution">
    <text evidence="1">The sequence shown here is derived from an EMBL/GenBank/DDBJ whole genome shotgun (WGS) entry which is preliminary data.</text>
</comment>